<dbReference type="GeneID" id="88097449"/>
<dbReference type="Proteomes" id="UP000215126">
    <property type="component" value="Chromosome 1"/>
</dbReference>
<dbReference type="EMBL" id="LT906435">
    <property type="protein sequence ID" value="SNU90172.1"/>
    <property type="molecule type" value="Genomic_DNA"/>
</dbReference>
<feature type="compositionally biased region" description="Polar residues" evidence="1">
    <location>
        <begin position="17"/>
        <end position="26"/>
    </location>
</feature>
<dbReference type="AlphaFoldDB" id="A0A239SY56"/>
<evidence type="ECO:0000313" key="2">
    <source>
        <dbReference type="EMBL" id="SNU90172.1"/>
    </source>
</evidence>
<sequence>MSQMSLKSLKSEVPQDPNAQNATEATSSSSSLPESHDPEALLAQYERACGEIQMAGRKLARQTLDYQTVLDEIERMEKADTPQARDKLARLDALLDSEAFQREAREIERMAVALAGVIERLNAEMPAADDEPARASARSRAMHRTCA</sequence>
<dbReference type="OrthoDB" id="8943223at2"/>
<dbReference type="RefSeq" id="WP_150777620.1">
    <property type="nucleotide sequence ID" value="NZ_CABPRX010000009.1"/>
</dbReference>
<gene>
    <name evidence="2" type="ORF">SAMEA4530655_04885</name>
</gene>
<reference evidence="2 3" key="1">
    <citation type="submission" date="2017-06" db="EMBL/GenBank/DDBJ databases">
        <authorList>
            <consortium name="Pathogen Informatics"/>
        </authorList>
    </citation>
    <scope>NUCLEOTIDE SEQUENCE [LARGE SCALE GENOMIC DNA]</scope>
    <source>
        <strain evidence="2 3">NCTC13161</strain>
    </source>
</reference>
<evidence type="ECO:0000313" key="3">
    <source>
        <dbReference type="Proteomes" id="UP000215126"/>
    </source>
</evidence>
<name>A0A239SY56_9BURK</name>
<feature type="region of interest" description="Disordered" evidence="1">
    <location>
        <begin position="127"/>
        <end position="147"/>
    </location>
</feature>
<keyword evidence="3" id="KW-1185">Reference proteome</keyword>
<feature type="region of interest" description="Disordered" evidence="1">
    <location>
        <begin position="1"/>
        <end position="41"/>
    </location>
</feature>
<evidence type="ECO:0000256" key="1">
    <source>
        <dbReference type="SAM" id="MobiDB-lite"/>
    </source>
</evidence>
<protein>
    <submittedName>
        <fullName evidence="2">Uncharacterized protein</fullName>
    </submittedName>
</protein>
<organism evidence="2 3">
    <name type="scientific">Pandoraea sputorum</name>
    <dbReference type="NCBI Taxonomy" id="93222"/>
    <lineage>
        <taxon>Bacteria</taxon>
        <taxon>Pseudomonadati</taxon>
        <taxon>Pseudomonadota</taxon>
        <taxon>Betaproteobacteria</taxon>
        <taxon>Burkholderiales</taxon>
        <taxon>Burkholderiaceae</taxon>
        <taxon>Pandoraea</taxon>
    </lineage>
</organism>
<accession>A0A239SY56</accession>
<proteinExistence type="predicted"/>
<dbReference type="STRING" id="93222.NA29_03225"/>